<organism evidence="3 4">
    <name type="scientific">Teichococcus oryzae</name>
    <dbReference type="NCBI Taxonomy" id="1608942"/>
    <lineage>
        <taxon>Bacteria</taxon>
        <taxon>Pseudomonadati</taxon>
        <taxon>Pseudomonadota</taxon>
        <taxon>Alphaproteobacteria</taxon>
        <taxon>Acetobacterales</taxon>
        <taxon>Roseomonadaceae</taxon>
        <taxon>Roseomonas</taxon>
    </lineage>
</organism>
<dbReference type="Proteomes" id="UP000322110">
    <property type="component" value="Unassembled WGS sequence"/>
</dbReference>
<evidence type="ECO:0000313" key="4">
    <source>
        <dbReference type="Proteomes" id="UP000322110"/>
    </source>
</evidence>
<dbReference type="OrthoDB" id="7247356at2"/>
<accession>A0A5B2TD17</accession>
<dbReference type="AlphaFoldDB" id="A0A5B2TD17"/>
<keyword evidence="1" id="KW-0802">TPR repeat</keyword>
<name>A0A5B2TD17_9PROT</name>
<gene>
    <name evidence="3" type="ORF">F0Q34_15310</name>
</gene>
<dbReference type="Pfam" id="PF14559">
    <property type="entry name" value="TPR_19"/>
    <property type="match status" value="1"/>
</dbReference>
<dbReference type="InterPro" id="IPR011990">
    <property type="entry name" value="TPR-like_helical_dom_sf"/>
</dbReference>
<protein>
    <submittedName>
        <fullName evidence="3">Tetratricopeptide repeat protein</fullName>
    </submittedName>
</protein>
<evidence type="ECO:0000313" key="3">
    <source>
        <dbReference type="EMBL" id="KAA2212406.1"/>
    </source>
</evidence>
<feature type="region of interest" description="Disordered" evidence="2">
    <location>
        <begin position="460"/>
        <end position="497"/>
    </location>
</feature>
<proteinExistence type="predicted"/>
<dbReference type="PROSITE" id="PS50005">
    <property type="entry name" value="TPR"/>
    <property type="match status" value="1"/>
</dbReference>
<keyword evidence="4" id="KW-1185">Reference proteome</keyword>
<dbReference type="EMBL" id="VUKA01000008">
    <property type="protein sequence ID" value="KAA2212406.1"/>
    <property type="molecule type" value="Genomic_DNA"/>
</dbReference>
<evidence type="ECO:0000256" key="1">
    <source>
        <dbReference type="PROSITE-ProRule" id="PRU00339"/>
    </source>
</evidence>
<dbReference type="InterPro" id="IPR019734">
    <property type="entry name" value="TPR_rpt"/>
</dbReference>
<sequence length="497" mass="52847">MSAIPEFSRPEIIYEDDALQAVHQPGTAGTSLVTFGGLTDRPASGPDGPCFWGQKPAAQLGLNTVGVLAKAENWYPAEAMRRAAPAIRARLGPHSLGYGFSMGGYAALKHGRLLGLDAALAVSPQASIDPADIADDPRHHARFDPRRHGAMLVEPGDPPPFAVQIVDPHEPHDRLQAALIAARCAVATVPLPFLGHATIWHLADTALLGRLLECLRKRDAERLRQALRDHRAHSPHWARLMGRAAFQRGRPAQAERLWRHAVARGLPAGWLAPERAAALEARALRLGEQGRAAAALPFWLEAARILGHDAAAQLRIAAALRRQGQEEAALPLLRNAMALAPDDPATPLALADALDALNRPDEAVATLLGAAALMPDAEARLAARLWCLADRDEQEATLRRALGDAAHPVARGLAALQLGRLALRRGDVAGAARLAEQAVAWLPRSDQPLLLQWQAQEAGQIPQASGEAAPPPPASAPRPGGTGWLRRWLGGGPLSGG</sequence>
<dbReference type="RefSeq" id="WP_149813103.1">
    <property type="nucleotide sequence ID" value="NZ_VUKA01000008.1"/>
</dbReference>
<dbReference type="SUPFAM" id="SSF48452">
    <property type="entry name" value="TPR-like"/>
    <property type="match status" value="1"/>
</dbReference>
<comment type="caution">
    <text evidence="3">The sequence shown here is derived from an EMBL/GenBank/DDBJ whole genome shotgun (WGS) entry which is preliminary data.</text>
</comment>
<feature type="repeat" description="TPR" evidence="1">
    <location>
        <begin position="310"/>
        <end position="343"/>
    </location>
</feature>
<evidence type="ECO:0000256" key="2">
    <source>
        <dbReference type="SAM" id="MobiDB-lite"/>
    </source>
</evidence>
<reference evidence="3 4" key="1">
    <citation type="journal article" date="2015" name="Int. J. Syst. Evol. Microbiol.">
        <title>Roseomonas oryzae sp. nov., isolated from paddy rhizosphere soil.</title>
        <authorList>
            <person name="Ramaprasad E.V."/>
            <person name="Sasikala Ch."/>
            <person name="Ramana Ch.V."/>
        </authorList>
    </citation>
    <scope>NUCLEOTIDE SEQUENCE [LARGE SCALE GENOMIC DNA]</scope>
    <source>
        <strain evidence="3 4">KCTC 42542</strain>
    </source>
</reference>
<dbReference type="Gene3D" id="1.25.40.10">
    <property type="entry name" value="Tetratricopeptide repeat domain"/>
    <property type="match status" value="1"/>
</dbReference>